<evidence type="ECO:0000256" key="7">
    <source>
        <dbReference type="ARBA" id="ARBA00022801"/>
    </source>
</evidence>
<dbReference type="CDD" id="cd00190">
    <property type="entry name" value="Tryp_SPc"/>
    <property type="match status" value="1"/>
</dbReference>
<keyword evidence="11" id="KW-1015">Disulfide bond</keyword>
<evidence type="ECO:0000256" key="5">
    <source>
        <dbReference type="ARBA" id="ARBA00022670"/>
    </source>
</evidence>
<evidence type="ECO:0000256" key="9">
    <source>
        <dbReference type="ARBA" id="ARBA00022825"/>
    </source>
</evidence>
<dbReference type="SMART" id="SM00020">
    <property type="entry name" value="Tryp_SPc"/>
    <property type="match status" value="1"/>
</dbReference>
<evidence type="ECO:0000256" key="6">
    <source>
        <dbReference type="ARBA" id="ARBA00022696"/>
    </source>
</evidence>
<evidence type="ECO:0000256" key="14">
    <source>
        <dbReference type="ARBA" id="ARBA00037553"/>
    </source>
</evidence>
<dbReference type="SUPFAM" id="SSF50494">
    <property type="entry name" value="Trypsin-like serine proteases"/>
    <property type="match status" value="1"/>
</dbReference>
<keyword evidence="10" id="KW-0333">Golgi apparatus</keyword>
<dbReference type="PANTHER" id="PTHR24264:SF83">
    <property type="entry name" value="COMPLEMENT FACTOR I"/>
    <property type="match status" value="1"/>
</dbReference>
<dbReference type="GO" id="GO:0005794">
    <property type="term" value="C:Golgi apparatus"/>
    <property type="evidence" value="ECO:0007669"/>
    <property type="project" value="UniProtKB-SubCell"/>
</dbReference>
<evidence type="ECO:0000256" key="17">
    <source>
        <dbReference type="ARBA" id="ARBA00041306"/>
    </source>
</evidence>
<name>A0A7R9AB31_9CRUS</name>
<evidence type="ECO:0000256" key="4">
    <source>
        <dbReference type="ARBA" id="ARBA00022525"/>
    </source>
</evidence>
<dbReference type="Pfam" id="PF00089">
    <property type="entry name" value="Trypsin"/>
    <property type="match status" value="1"/>
</dbReference>
<comment type="function">
    <text evidence="14">Protein C is a vitamin K-dependent serine protease that regulates blood coagulation by inactivating factors Va and VIIIa in the presence of calcium ions and phospholipids. Exerts a protective effect on the endothelial cell barrier function.</text>
</comment>
<dbReference type="PROSITE" id="PS50240">
    <property type="entry name" value="TRYPSIN_DOM"/>
    <property type="match status" value="1"/>
</dbReference>
<evidence type="ECO:0000256" key="13">
    <source>
        <dbReference type="ARBA" id="ARBA00036045"/>
    </source>
</evidence>
<evidence type="ECO:0000256" key="16">
    <source>
        <dbReference type="ARBA" id="ARBA00040219"/>
    </source>
</evidence>
<dbReference type="OrthoDB" id="6329218at2759"/>
<dbReference type="EMBL" id="LR902650">
    <property type="protein sequence ID" value="CAD7250892.1"/>
    <property type="molecule type" value="Genomic_DNA"/>
</dbReference>
<feature type="domain" description="Peptidase S1" evidence="20">
    <location>
        <begin position="1"/>
        <end position="125"/>
    </location>
</feature>
<dbReference type="EC" id="3.4.21.69" evidence="15"/>
<evidence type="ECO:0000256" key="11">
    <source>
        <dbReference type="ARBA" id="ARBA00023157"/>
    </source>
</evidence>
<dbReference type="GO" id="GO:0006508">
    <property type="term" value="P:proteolysis"/>
    <property type="evidence" value="ECO:0007669"/>
    <property type="project" value="UniProtKB-KW"/>
</dbReference>
<dbReference type="GO" id="GO:0004252">
    <property type="term" value="F:serine-type endopeptidase activity"/>
    <property type="evidence" value="ECO:0007669"/>
    <property type="project" value="UniProtKB-EC"/>
</dbReference>
<dbReference type="GO" id="GO:0005615">
    <property type="term" value="C:extracellular space"/>
    <property type="evidence" value="ECO:0007669"/>
    <property type="project" value="TreeGrafter"/>
</dbReference>
<dbReference type="InterPro" id="IPR001254">
    <property type="entry name" value="Trypsin_dom"/>
</dbReference>
<gene>
    <name evidence="21" type="ORF">DSTB1V02_LOCUS10661</name>
</gene>
<dbReference type="EMBL" id="CAJPEV010003133">
    <property type="protein sequence ID" value="CAG0899025.1"/>
    <property type="molecule type" value="Genomic_DNA"/>
</dbReference>
<evidence type="ECO:0000256" key="10">
    <source>
        <dbReference type="ARBA" id="ARBA00023034"/>
    </source>
</evidence>
<evidence type="ECO:0000256" key="18">
    <source>
        <dbReference type="ARBA" id="ARBA00042403"/>
    </source>
</evidence>
<keyword evidence="6" id="KW-0356">Hemostasis</keyword>
<sequence>MNQPFADRIAGNVTVTGWGAVGEGSSKSKVLQGVTVPLVNYTLCSQSYLDVTTLNSNVHICAGLDGGGKDACQGDSGGPLVQKEADGKNYLVGVVSFGLGCARPKYYGIYTRVSTYVNWIHSIVS</sequence>
<evidence type="ECO:0000256" key="19">
    <source>
        <dbReference type="ARBA" id="ARBA00042906"/>
    </source>
</evidence>
<evidence type="ECO:0000259" key="20">
    <source>
        <dbReference type="PROSITE" id="PS50240"/>
    </source>
</evidence>
<evidence type="ECO:0000313" key="22">
    <source>
        <dbReference type="Proteomes" id="UP000677054"/>
    </source>
</evidence>
<dbReference type="AlphaFoldDB" id="A0A7R9AB31"/>
<keyword evidence="5" id="KW-0645">Protease</keyword>
<comment type="catalytic activity">
    <reaction evidence="13">
        <text>Degradation of blood coagulation factors Va and VIIIa.</text>
        <dbReference type="EC" id="3.4.21.69"/>
    </reaction>
</comment>
<reference evidence="21" key="1">
    <citation type="submission" date="2020-11" db="EMBL/GenBank/DDBJ databases">
        <authorList>
            <person name="Tran Van P."/>
        </authorList>
    </citation>
    <scope>NUCLEOTIDE SEQUENCE</scope>
</reference>
<dbReference type="InterPro" id="IPR050127">
    <property type="entry name" value="Serine_Proteases_S1"/>
</dbReference>
<evidence type="ECO:0000256" key="8">
    <source>
        <dbReference type="ARBA" id="ARBA00022824"/>
    </source>
</evidence>
<dbReference type="GO" id="GO:0007599">
    <property type="term" value="P:hemostasis"/>
    <property type="evidence" value="ECO:0007669"/>
    <property type="project" value="UniProtKB-KW"/>
</dbReference>
<keyword evidence="9" id="KW-0720">Serine protease</keyword>
<dbReference type="PANTHER" id="PTHR24264">
    <property type="entry name" value="TRYPSIN-RELATED"/>
    <property type="match status" value="1"/>
</dbReference>
<dbReference type="InterPro" id="IPR009003">
    <property type="entry name" value="Peptidase_S1_PA"/>
</dbReference>
<keyword evidence="4" id="KW-0964">Secreted</keyword>
<dbReference type="PROSITE" id="PS00135">
    <property type="entry name" value="TRYPSIN_SER"/>
    <property type="match status" value="1"/>
</dbReference>
<dbReference type="FunFam" id="2.40.10.10:FF:000011">
    <property type="entry name" value="Coagulation factor X"/>
    <property type="match status" value="1"/>
</dbReference>
<comment type="subcellular location">
    <subcellularLocation>
        <location evidence="1">Endoplasmic reticulum</location>
    </subcellularLocation>
    <subcellularLocation>
        <location evidence="2">Golgi apparatus</location>
    </subcellularLocation>
    <subcellularLocation>
        <location evidence="3">Secreted</location>
    </subcellularLocation>
</comment>
<keyword evidence="22" id="KW-1185">Reference proteome</keyword>
<keyword evidence="7" id="KW-0378">Hydrolase</keyword>
<evidence type="ECO:0000256" key="1">
    <source>
        <dbReference type="ARBA" id="ARBA00004240"/>
    </source>
</evidence>
<dbReference type="GO" id="GO:0005783">
    <property type="term" value="C:endoplasmic reticulum"/>
    <property type="evidence" value="ECO:0007669"/>
    <property type="project" value="UniProtKB-SubCell"/>
</dbReference>
<dbReference type="InterPro" id="IPR033116">
    <property type="entry name" value="TRYPSIN_SER"/>
</dbReference>
<evidence type="ECO:0000256" key="3">
    <source>
        <dbReference type="ARBA" id="ARBA00004613"/>
    </source>
</evidence>
<keyword evidence="12" id="KW-0325">Glycoprotein</keyword>
<keyword evidence="8" id="KW-0256">Endoplasmic reticulum</keyword>
<evidence type="ECO:0000256" key="12">
    <source>
        <dbReference type="ARBA" id="ARBA00023180"/>
    </source>
</evidence>
<evidence type="ECO:0000256" key="2">
    <source>
        <dbReference type="ARBA" id="ARBA00004555"/>
    </source>
</evidence>
<evidence type="ECO:0000313" key="21">
    <source>
        <dbReference type="EMBL" id="CAD7250892.1"/>
    </source>
</evidence>
<proteinExistence type="predicted"/>
<protein>
    <recommendedName>
        <fullName evidence="16">Vitamin K-dependent protein C</fullName>
        <ecNumber evidence="15">3.4.21.69</ecNumber>
    </recommendedName>
    <alternativeName>
        <fullName evidence="19">Anticoagulant protein C</fullName>
    </alternativeName>
    <alternativeName>
        <fullName evidence="17">Autoprothrombin IIA</fullName>
    </alternativeName>
    <alternativeName>
        <fullName evidence="18">Blood coagulation factor XIV</fullName>
    </alternativeName>
</protein>
<dbReference type="Proteomes" id="UP000677054">
    <property type="component" value="Unassembled WGS sequence"/>
</dbReference>
<dbReference type="Gene3D" id="2.40.10.10">
    <property type="entry name" value="Trypsin-like serine proteases"/>
    <property type="match status" value="1"/>
</dbReference>
<dbReference type="InterPro" id="IPR043504">
    <property type="entry name" value="Peptidase_S1_PA_chymotrypsin"/>
</dbReference>
<accession>A0A7R9AB31</accession>
<organism evidence="21">
    <name type="scientific">Darwinula stevensoni</name>
    <dbReference type="NCBI Taxonomy" id="69355"/>
    <lineage>
        <taxon>Eukaryota</taxon>
        <taxon>Metazoa</taxon>
        <taxon>Ecdysozoa</taxon>
        <taxon>Arthropoda</taxon>
        <taxon>Crustacea</taxon>
        <taxon>Oligostraca</taxon>
        <taxon>Ostracoda</taxon>
        <taxon>Podocopa</taxon>
        <taxon>Podocopida</taxon>
        <taxon>Darwinulocopina</taxon>
        <taxon>Darwinuloidea</taxon>
        <taxon>Darwinulidae</taxon>
        <taxon>Darwinula</taxon>
    </lineage>
</organism>
<evidence type="ECO:0000256" key="15">
    <source>
        <dbReference type="ARBA" id="ARBA00038995"/>
    </source>
</evidence>